<reference evidence="7 8" key="1">
    <citation type="journal article" date="2008" name="BMC Genomics">
        <title>The genome sequence of the fish pathogen Aliivibrio salmonicida strain LFI1238 shows extensive evidence of gene decay.</title>
        <authorList>
            <person name="Hjerde E."/>
            <person name="Lorentzen M.S."/>
            <person name="Holden M.T."/>
            <person name="Seeger K."/>
            <person name="Paulsen S."/>
            <person name="Bason N."/>
            <person name="Churcher C."/>
            <person name="Harris D."/>
            <person name="Norbertczak H."/>
            <person name="Quail M.A."/>
            <person name="Sanders S."/>
            <person name="Thurston S."/>
            <person name="Parkhill J."/>
            <person name="Willassen N.P."/>
            <person name="Thomson N.R."/>
        </authorList>
    </citation>
    <scope>NUCLEOTIDE SEQUENCE [LARGE SCALE GENOMIC DNA]</scope>
    <source>
        <strain evidence="7 8">LFI1238</strain>
    </source>
</reference>
<proteinExistence type="predicted"/>
<dbReference type="CDD" id="cd08071">
    <property type="entry name" value="MPN_DUF2466"/>
    <property type="match status" value="1"/>
</dbReference>
<dbReference type="GO" id="GO:0046872">
    <property type="term" value="F:metal ion binding"/>
    <property type="evidence" value="ECO:0007669"/>
    <property type="project" value="UniProtKB-KW"/>
</dbReference>
<evidence type="ECO:0000313" key="7">
    <source>
        <dbReference type="EMBL" id="CAQ81892.1"/>
    </source>
</evidence>
<keyword evidence="2" id="KW-0479">Metal-binding</keyword>
<keyword evidence="3" id="KW-0378">Hydrolase</keyword>
<name>B6ET04_ALISL</name>
<sequence>MIRKHLMFTENEKTTLAQAAAIIETKIRTTPELTTSDLAIEFCTNRLVHKEHEVFGILLLDNQHRLIEFVEHSVGTIDSASVYPREVVKLALHYNAAAVIFTHNHPSGIAEPSQSDRKITARLLDALALIDVRVLDHFVIGCGETVAFSKRGWI</sequence>
<accession>B6ET04</accession>
<feature type="domain" description="MPN" evidence="6">
    <location>
        <begin position="32"/>
        <end position="154"/>
    </location>
</feature>
<dbReference type="InterPro" id="IPR037518">
    <property type="entry name" value="MPN"/>
</dbReference>
<keyword evidence="5" id="KW-0482">Metalloprotease</keyword>
<evidence type="ECO:0000256" key="5">
    <source>
        <dbReference type="ARBA" id="ARBA00023049"/>
    </source>
</evidence>
<dbReference type="GO" id="GO:0006508">
    <property type="term" value="P:proteolysis"/>
    <property type="evidence" value="ECO:0007669"/>
    <property type="project" value="UniProtKB-KW"/>
</dbReference>
<dbReference type="InterPro" id="IPR025657">
    <property type="entry name" value="RadC_JAB"/>
</dbReference>
<dbReference type="PANTHER" id="PTHR30471">
    <property type="entry name" value="DNA REPAIR PROTEIN RADC"/>
    <property type="match status" value="1"/>
</dbReference>
<evidence type="ECO:0000256" key="1">
    <source>
        <dbReference type="ARBA" id="ARBA00022670"/>
    </source>
</evidence>
<keyword evidence="1" id="KW-0645">Protease</keyword>
<dbReference type="SUPFAM" id="SSF102712">
    <property type="entry name" value="JAB1/MPN domain"/>
    <property type="match status" value="1"/>
</dbReference>
<dbReference type="PROSITE" id="PS50249">
    <property type="entry name" value="MPN"/>
    <property type="match status" value="1"/>
</dbReference>
<dbReference type="GO" id="GO:0008237">
    <property type="term" value="F:metallopeptidase activity"/>
    <property type="evidence" value="ECO:0007669"/>
    <property type="project" value="UniProtKB-KW"/>
</dbReference>
<dbReference type="PROSITE" id="PS01302">
    <property type="entry name" value="UPF0758"/>
    <property type="match status" value="1"/>
</dbReference>
<gene>
    <name evidence="7" type="primary">radC</name>
    <name evidence="7" type="ordered locus">VSAL_p840_33</name>
</gene>
<dbReference type="InterPro" id="IPR020891">
    <property type="entry name" value="UPF0758_CS"/>
</dbReference>
<dbReference type="Proteomes" id="UP000001730">
    <property type="component" value="Plasmid pVSAL840"/>
</dbReference>
<evidence type="ECO:0000256" key="2">
    <source>
        <dbReference type="ARBA" id="ARBA00022723"/>
    </source>
</evidence>
<dbReference type="Gene3D" id="3.40.140.10">
    <property type="entry name" value="Cytidine Deaminase, domain 2"/>
    <property type="match status" value="1"/>
</dbReference>
<dbReference type="AlphaFoldDB" id="B6ET04"/>
<dbReference type="Pfam" id="PF04002">
    <property type="entry name" value="RadC"/>
    <property type="match status" value="1"/>
</dbReference>
<keyword evidence="7" id="KW-0614">Plasmid</keyword>
<dbReference type="PANTHER" id="PTHR30471:SF3">
    <property type="entry name" value="UPF0758 PROTEIN YEES-RELATED"/>
    <property type="match status" value="1"/>
</dbReference>
<geneLocation type="plasmid" evidence="7 8">
    <name>pVSAL840</name>
</geneLocation>
<dbReference type="HOGENOM" id="CLU_073529_3_1_6"/>
<evidence type="ECO:0000256" key="4">
    <source>
        <dbReference type="ARBA" id="ARBA00022833"/>
    </source>
</evidence>
<keyword evidence="4" id="KW-0862">Zinc</keyword>
<keyword evidence="8" id="KW-1185">Reference proteome</keyword>
<dbReference type="KEGG" id="vsa:VSAL_p840_33"/>
<evidence type="ECO:0000259" key="6">
    <source>
        <dbReference type="PROSITE" id="PS50249"/>
    </source>
</evidence>
<dbReference type="NCBIfam" id="TIGR00608">
    <property type="entry name" value="radc"/>
    <property type="match status" value="1"/>
</dbReference>
<dbReference type="EMBL" id="FM178381">
    <property type="protein sequence ID" value="CAQ81892.1"/>
    <property type="molecule type" value="Genomic_DNA"/>
</dbReference>
<dbReference type="InterPro" id="IPR001405">
    <property type="entry name" value="UPF0758"/>
</dbReference>
<organism evidence="7 8">
    <name type="scientific">Aliivibrio salmonicida (strain LFI1238)</name>
    <name type="common">Vibrio salmonicida (strain LFI1238)</name>
    <dbReference type="NCBI Taxonomy" id="316275"/>
    <lineage>
        <taxon>Bacteria</taxon>
        <taxon>Pseudomonadati</taxon>
        <taxon>Pseudomonadota</taxon>
        <taxon>Gammaproteobacteria</taxon>
        <taxon>Vibrionales</taxon>
        <taxon>Vibrionaceae</taxon>
        <taxon>Aliivibrio</taxon>
    </lineage>
</organism>
<evidence type="ECO:0000313" key="8">
    <source>
        <dbReference type="Proteomes" id="UP000001730"/>
    </source>
</evidence>
<evidence type="ECO:0000256" key="3">
    <source>
        <dbReference type="ARBA" id="ARBA00022801"/>
    </source>
</evidence>
<protein>
    <submittedName>
        <fullName evidence="7">DNA repair protein RadC</fullName>
    </submittedName>
</protein>